<dbReference type="Proteomes" id="UP000703269">
    <property type="component" value="Unassembled WGS sequence"/>
</dbReference>
<dbReference type="InterPro" id="IPR052066">
    <property type="entry name" value="Glycosphingolipid_Hydrolases"/>
</dbReference>
<keyword evidence="4" id="KW-0812">Transmembrane</keyword>
<name>A0A9P3GDT0_9APHY</name>
<comment type="similarity">
    <text evidence="1">Belongs to the glycosyl hydrolase 5 (cellulase A) family.</text>
</comment>
<dbReference type="PROSITE" id="PS00659">
    <property type="entry name" value="GLYCOSYL_HYDROL_F5"/>
    <property type="match status" value="1"/>
</dbReference>
<gene>
    <name evidence="6" type="ORF">PsYK624_092120</name>
</gene>
<dbReference type="SUPFAM" id="SSF51445">
    <property type="entry name" value="(Trans)glycosidases"/>
    <property type="match status" value="1"/>
</dbReference>
<dbReference type="AlphaFoldDB" id="A0A9P3GDT0"/>
<evidence type="ECO:0000259" key="5">
    <source>
        <dbReference type="Pfam" id="PF18564"/>
    </source>
</evidence>
<reference evidence="6 7" key="1">
    <citation type="submission" date="2021-08" db="EMBL/GenBank/DDBJ databases">
        <title>Draft Genome Sequence of Phanerochaete sordida strain YK-624.</title>
        <authorList>
            <person name="Mori T."/>
            <person name="Dohra H."/>
            <person name="Suzuki T."/>
            <person name="Kawagishi H."/>
            <person name="Hirai H."/>
        </authorList>
    </citation>
    <scope>NUCLEOTIDE SEQUENCE [LARGE SCALE GENOMIC DNA]</scope>
    <source>
        <strain evidence="6 7">YK-624</strain>
    </source>
</reference>
<dbReference type="InterPro" id="IPR041036">
    <property type="entry name" value="GH5_C"/>
</dbReference>
<dbReference type="EMBL" id="BPQB01000030">
    <property type="protein sequence ID" value="GJE93053.1"/>
    <property type="molecule type" value="Genomic_DNA"/>
</dbReference>
<proteinExistence type="inferred from homology"/>
<organism evidence="6 7">
    <name type="scientific">Phanerochaete sordida</name>
    <dbReference type="NCBI Taxonomy" id="48140"/>
    <lineage>
        <taxon>Eukaryota</taxon>
        <taxon>Fungi</taxon>
        <taxon>Dikarya</taxon>
        <taxon>Basidiomycota</taxon>
        <taxon>Agaricomycotina</taxon>
        <taxon>Agaricomycetes</taxon>
        <taxon>Polyporales</taxon>
        <taxon>Phanerochaetaceae</taxon>
        <taxon>Phanerochaete</taxon>
    </lineage>
</organism>
<evidence type="ECO:0000256" key="1">
    <source>
        <dbReference type="ARBA" id="ARBA00005641"/>
    </source>
</evidence>
<dbReference type="PANTHER" id="PTHR31308:SF5">
    <property type="entry name" value="ERGOSTERYL-BETA-GLUCOSIDASE"/>
    <property type="match status" value="1"/>
</dbReference>
<evidence type="ECO:0000256" key="2">
    <source>
        <dbReference type="ARBA" id="ARBA00022801"/>
    </source>
</evidence>
<dbReference type="GO" id="GO:0005975">
    <property type="term" value="P:carbohydrate metabolic process"/>
    <property type="evidence" value="ECO:0007669"/>
    <property type="project" value="InterPro"/>
</dbReference>
<dbReference type="InterPro" id="IPR018087">
    <property type="entry name" value="Glyco_hydro_5_CS"/>
</dbReference>
<keyword evidence="4" id="KW-1133">Transmembrane helix</keyword>
<accession>A0A9P3GDT0</accession>
<dbReference type="InterPro" id="IPR013780">
    <property type="entry name" value="Glyco_hydro_b"/>
</dbReference>
<keyword evidence="4" id="KW-0472">Membrane</keyword>
<dbReference type="Gene3D" id="3.20.20.80">
    <property type="entry name" value="Glycosidases"/>
    <property type="match status" value="2"/>
</dbReference>
<evidence type="ECO:0000256" key="3">
    <source>
        <dbReference type="ARBA" id="ARBA00023295"/>
    </source>
</evidence>
<evidence type="ECO:0000313" key="6">
    <source>
        <dbReference type="EMBL" id="GJE93053.1"/>
    </source>
</evidence>
<keyword evidence="3" id="KW-0326">Glycosidase</keyword>
<evidence type="ECO:0000313" key="7">
    <source>
        <dbReference type="Proteomes" id="UP000703269"/>
    </source>
</evidence>
<comment type="caution">
    <text evidence="6">The sequence shown here is derived from an EMBL/GenBank/DDBJ whole genome shotgun (WGS) entry which is preliminary data.</text>
</comment>
<sequence>MESSTIESPTLSDGSFIIIDGERSPAVAPAQPPPRKQQLFAHSWSEDATGGKLSLHGRHFVDASGRVCSLRGVNLAGNCKTPVNDNHDHFPANHESVTYVNRPFPLEQAHEHFSRLRRWGFTFIRFLVTWEAIEHEGPGAYDVEYLQYLRALLALLPQYGLVAFVSMHQDVWSRYSGGSGAPAWTLTKAGLDLDALEETGAAWLKGVKGGGHVEEERGLWPCGYQKLAAATMATCFWAGDTFAPKLHVKDAHGTETSIQQFLQSAFLGSWEMLVKSVGDLDGVIGFEIMNEPHRGYVELQSMHGFDYNTDLHLGPVPTPLQSFTLGAGHPTEVGVWTRSFPVPTRRTGKTTLNAGGRSVWRADGPTAGQCLWEMHGVWGWDRGKKEGIVLRENYFKKHPQSGAPVDWYQDFYFPFLKKWAHLVQATARPGTMVFVEAIPNEFCPESWTPEHQPPNMVYAPHWYDLNALFTKGFGDFSVNVQGLSRGMFLPKALYWGQKGARENYALQIRNIVEEGYRSLGEKPVVIGECGIPMDMNHGEAFKTDNYTMQLRMFDAMMCALERSLVGFTLWNYNPDNDDRKGDDWNGENFSWFSQRRALPSSLLDLDQSSPTLDNGARILRSVVRPYPAKTAGIPLRFEYEVNTGAFTYEWAVPHARSAVEHRAGRPSVHHPPLGGHPPLTSDTTEIFLPSFLAHGGKVAVAGLPPGAAAHYDEARQTLYVRTPGARPGAVHSIRVALEPRLRAVFDVNDFWSDWGGAVAAVAAVVLALLAWLLMRLAGRSA</sequence>
<dbReference type="OrthoDB" id="9971853at2759"/>
<dbReference type="Pfam" id="PF18564">
    <property type="entry name" value="Glyco_hydro_5_C"/>
    <property type="match status" value="1"/>
</dbReference>
<feature type="domain" description="Glycoside hydrolase family 5 C-terminal" evidence="5">
    <location>
        <begin position="624"/>
        <end position="735"/>
    </location>
</feature>
<dbReference type="GO" id="GO:0050295">
    <property type="term" value="F:steryl-beta-glucosidase activity"/>
    <property type="evidence" value="ECO:0007669"/>
    <property type="project" value="TreeGrafter"/>
</dbReference>
<evidence type="ECO:0000256" key="4">
    <source>
        <dbReference type="SAM" id="Phobius"/>
    </source>
</evidence>
<dbReference type="InterPro" id="IPR017853">
    <property type="entry name" value="GH"/>
</dbReference>
<dbReference type="Gene3D" id="2.60.40.1180">
    <property type="entry name" value="Golgi alpha-mannosidase II"/>
    <property type="match status" value="1"/>
</dbReference>
<keyword evidence="2 6" id="KW-0378">Hydrolase</keyword>
<dbReference type="PANTHER" id="PTHR31308">
    <property type="match status" value="1"/>
</dbReference>
<protein>
    <submittedName>
        <fullName evidence="6">Glycoside hydrolase family 5 protein</fullName>
    </submittedName>
</protein>
<keyword evidence="7" id="KW-1185">Reference proteome</keyword>
<dbReference type="GO" id="GO:1904462">
    <property type="term" value="P:ergosteryl 3-beta-D-glucoside catabolic process"/>
    <property type="evidence" value="ECO:0007669"/>
    <property type="project" value="TreeGrafter"/>
</dbReference>
<feature type="transmembrane region" description="Helical" evidence="4">
    <location>
        <begin position="754"/>
        <end position="774"/>
    </location>
</feature>